<reference evidence="2" key="1">
    <citation type="journal article" date="2017" name="Nature">
        <title>The sunflower genome provides insights into oil metabolism, flowering and Asterid evolution.</title>
        <authorList>
            <person name="Badouin H."/>
            <person name="Gouzy J."/>
            <person name="Grassa C.J."/>
            <person name="Murat F."/>
            <person name="Staton S.E."/>
            <person name="Cottret L."/>
            <person name="Lelandais-Briere C."/>
            <person name="Owens G.L."/>
            <person name="Carrere S."/>
            <person name="Mayjonade B."/>
            <person name="Legrand L."/>
            <person name="Gill N."/>
            <person name="Kane N.C."/>
            <person name="Bowers J.E."/>
            <person name="Hubner S."/>
            <person name="Bellec A."/>
            <person name="Berard A."/>
            <person name="Berges H."/>
            <person name="Blanchet N."/>
            <person name="Boniface M.C."/>
            <person name="Brunel D."/>
            <person name="Catrice O."/>
            <person name="Chaidir N."/>
            <person name="Claudel C."/>
            <person name="Donnadieu C."/>
            <person name="Faraut T."/>
            <person name="Fievet G."/>
            <person name="Helmstetter N."/>
            <person name="King M."/>
            <person name="Knapp S.J."/>
            <person name="Lai Z."/>
            <person name="Le Paslier M.C."/>
            <person name="Lippi Y."/>
            <person name="Lorenzon L."/>
            <person name="Mandel J.R."/>
            <person name="Marage G."/>
            <person name="Marchand G."/>
            <person name="Marquand E."/>
            <person name="Bret-Mestries E."/>
            <person name="Morien E."/>
            <person name="Nambeesan S."/>
            <person name="Nguyen T."/>
            <person name="Pegot-Espagnet P."/>
            <person name="Pouilly N."/>
            <person name="Raftis F."/>
            <person name="Sallet E."/>
            <person name="Schiex T."/>
            <person name="Thomas J."/>
            <person name="Vandecasteele C."/>
            <person name="Vares D."/>
            <person name="Vear F."/>
            <person name="Vautrin S."/>
            <person name="Crespi M."/>
            <person name="Mangin B."/>
            <person name="Burke J.M."/>
            <person name="Salse J."/>
            <person name="Munos S."/>
            <person name="Vincourt P."/>
            <person name="Rieseberg L.H."/>
            <person name="Langlade N.B."/>
        </authorList>
    </citation>
    <scope>NUCLEOTIDE SEQUENCE</scope>
    <source>
        <tissue evidence="2">Leaves</tissue>
    </source>
</reference>
<dbReference type="Proteomes" id="UP000215914">
    <property type="component" value="Unassembled WGS sequence"/>
</dbReference>
<keyword evidence="3" id="KW-1185">Reference proteome</keyword>
<evidence type="ECO:0000313" key="2">
    <source>
        <dbReference type="EMBL" id="KAF5775396.1"/>
    </source>
</evidence>
<comment type="caution">
    <text evidence="2">The sequence shown here is derived from an EMBL/GenBank/DDBJ whole genome shotgun (WGS) entry which is preliminary data.</text>
</comment>
<proteinExistence type="predicted"/>
<evidence type="ECO:0000313" key="3">
    <source>
        <dbReference type="Proteomes" id="UP000215914"/>
    </source>
</evidence>
<protein>
    <submittedName>
        <fullName evidence="2">Uncharacterized protein</fullName>
    </submittedName>
</protein>
<keyword evidence="1" id="KW-1133">Transmembrane helix</keyword>
<gene>
    <name evidence="2" type="ORF">HanXRQr2_Chr13g0611601</name>
</gene>
<name>A0A9K3EKE0_HELAN</name>
<sequence length="58" mass="6449">MYTYSALLVIVASLISVVTISSFYLTKMLLLLSCDGLRCVWNGRSTVPCLKFKSNSKI</sequence>
<keyword evidence="1" id="KW-0472">Membrane</keyword>
<accession>A0A9K3EKE0</accession>
<dbReference type="EMBL" id="MNCJ02000328">
    <property type="protein sequence ID" value="KAF5775396.1"/>
    <property type="molecule type" value="Genomic_DNA"/>
</dbReference>
<reference evidence="2" key="2">
    <citation type="submission" date="2020-06" db="EMBL/GenBank/DDBJ databases">
        <title>Helianthus annuus Genome sequencing and assembly Release 2.</title>
        <authorList>
            <person name="Gouzy J."/>
            <person name="Langlade N."/>
            <person name="Munos S."/>
        </authorList>
    </citation>
    <scope>NUCLEOTIDE SEQUENCE</scope>
    <source>
        <tissue evidence="2">Leaves</tissue>
    </source>
</reference>
<dbReference type="AlphaFoldDB" id="A0A9K3EKE0"/>
<dbReference type="Gramene" id="mRNA:HanXRQr2_Chr13g0611601">
    <property type="protein sequence ID" value="CDS:HanXRQr2_Chr13g0611601.1"/>
    <property type="gene ID" value="HanXRQr2_Chr13g0611601"/>
</dbReference>
<keyword evidence="1" id="KW-0812">Transmembrane</keyword>
<feature type="transmembrane region" description="Helical" evidence="1">
    <location>
        <begin position="6"/>
        <end position="25"/>
    </location>
</feature>
<organism evidence="2 3">
    <name type="scientific">Helianthus annuus</name>
    <name type="common">Common sunflower</name>
    <dbReference type="NCBI Taxonomy" id="4232"/>
    <lineage>
        <taxon>Eukaryota</taxon>
        <taxon>Viridiplantae</taxon>
        <taxon>Streptophyta</taxon>
        <taxon>Embryophyta</taxon>
        <taxon>Tracheophyta</taxon>
        <taxon>Spermatophyta</taxon>
        <taxon>Magnoliopsida</taxon>
        <taxon>eudicotyledons</taxon>
        <taxon>Gunneridae</taxon>
        <taxon>Pentapetalae</taxon>
        <taxon>asterids</taxon>
        <taxon>campanulids</taxon>
        <taxon>Asterales</taxon>
        <taxon>Asteraceae</taxon>
        <taxon>Asteroideae</taxon>
        <taxon>Heliantheae alliance</taxon>
        <taxon>Heliantheae</taxon>
        <taxon>Helianthus</taxon>
    </lineage>
</organism>
<evidence type="ECO:0000256" key="1">
    <source>
        <dbReference type="SAM" id="Phobius"/>
    </source>
</evidence>